<evidence type="ECO:0000313" key="3">
    <source>
        <dbReference type="EMBL" id="RMI27686.1"/>
    </source>
</evidence>
<dbReference type="EMBL" id="RFFH01000035">
    <property type="protein sequence ID" value="RMI27686.1"/>
    <property type="molecule type" value="Genomic_DNA"/>
</dbReference>
<keyword evidence="4" id="KW-1185">Reference proteome</keyword>
<accession>A0A3M2KSN8</accession>
<dbReference type="InterPro" id="IPR006311">
    <property type="entry name" value="TAT_signal"/>
</dbReference>
<gene>
    <name evidence="3" type="ORF">EBN03_33255</name>
</gene>
<sequence>MRSTHARRAAMIGTTALLLTVPGAALTLAQPAAPAPAAPASALPADLVAAIQRDLGLSPAQYLDRAETGQNLVAFADSMRATFPDSFAGAWLDADGTPMVGLADGADKAAARTAVEAAGYRVKDQQHSERTLLDQLGQLGDWIRNRPVELSGHVAGAAIDPVANDIALSTDATAQGQGLQLPDFLGFVRVILGSLGSAQSPTTTTTQPPTTTTTKPPVTTTTKPPVTTTTTKPAVP</sequence>
<dbReference type="Proteomes" id="UP000279275">
    <property type="component" value="Unassembled WGS sequence"/>
</dbReference>
<dbReference type="Gene3D" id="3.30.300.50">
    <property type="match status" value="1"/>
</dbReference>
<dbReference type="PROSITE" id="PS51318">
    <property type="entry name" value="TAT"/>
    <property type="match status" value="1"/>
</dbReference>
<evidence type="ECO:0000313" key="4">
    <source>
        <dbReference type="Proteomes" id="UP000279275"/>
    </source>
</evidence>
<evidence type="ECO:0000256" key="2">
    <source>
        <dbReference type="SAM" id="SignalP"/>
    </source>
</evidence>
<dbReference type="AlphaFoldDB" id="A0A3M2KSN8"/>
<organism evidence="3 4">
    <name type="scientific">Nocardia stercoris</name>
    <dbReference type="NCBI Taxonomy" id="2483361"/>
    <lineage>
        <taxon>Bacteria</taxon>
        <taxon>Bacillati</taxon>
        <taxon>Actinomycetota</taxon>
        <taxon>Actinomycetes</taxon>
        <taxon>Mycobacteriales</taxon>
        <taxon>Nocardiaceae</taxon>
        <taxon>Nocardia</taxon>
    </lineage>
</organism>
<feature type="region of interest" description="Disordered" evidence="1">
    <location>
        <begin position="197"/>
        <end position="236"/>
    </location>
</feature>
<feature type="non-terminal residue" evidence="3">
    <location>
        <position position="236"/>
    </location>
</feature>
<name>A0A3M2KSN8_9NOCA</name>
<protein>
    <submittedName>
        <fullName evidence="3">Uncharacterized protein</fullName>
    </submittedName>
</protein>
<comment type="caution">
    <text evidence="3">The sequence shown here is derived from an EMBL/GenBank/DDBJ whole genome shotgun (WGS) entry which is preliminary data.</text>
</comment>
<evidence type="ECO:0000256" key="1">
    <source>
        <dbReference type="SAM" id="MobiDB-lite"/>
    </source>
</evidence>
<feature type="compositionally biased region" description="Low complexity" evidence="1">
    <location>
        <begin position="201"/>
        <end position="236"/>
    </location>
</feature>
<feature type="signal peptide" evidence="2">
    <location>
        <begin position="1"/>
        <end position="37"/>
    </location>
</feature>
<proteinExistence type="predicted"/>
<keyword evidence="2" id="KW-0732">Signal</keyword>
<reference evidence="3 4" key="1">
    <citation type="submission" date="2018-10" db="EMBL/GenBank/DDBJ databases">
        <title>Isolation from cow dung.</title>
        <authorList>
            <person name="Ling L."/>
        </authorList>
    </citation>
    <scope>NUCLEOTIDE SEQUENCE [LARGE SCALE GENOMIC DNA]</scope>
    <source>
        <strain evidence="3 4">NEAU-LL90</strain>
    </source>
</reference>
<dbReference type="InterPro" id="IPR035070">
    <property type="entry name" value="Streptogrisin_prodomain"/>
</dbReference>
<feature type="chain" id="PRO_5018336276" evidence="2">
    <location>
        <begin position="38"/>
        <end position="236"/>
    </location>
</feature>